<sequence length="162" mass="18628">MGLSLLGIEYIILSFPHSWITHQFLKLHLNTTIDSIEVYLLMIVLFCYCLNIQMVDVLIPLCFGFVPIILCIFFCGKWNVFVLGAIALSLLLSSIIIVRYPLRRNTLCGIRSIHWFHLLLSFSIYFHTIALINLSLGGEIPLWDSFTTNFSFPSHSFDHTPF</sequence>
<protein>
    <submittedName>
        <fullName evidence="2">Uncharacterized protein</fullName>
    </submittedName>
</protein>
<evidence type="ECO:0000256" key="1">
    <source>
        <dbReference type="SAM" id="Phobius"/>
    </source>
</evidence>
<proteinExistence type="predicted"/>
<reference evidence="2 3" key="1">
    <citation type="journal article" date="2013" name="Curr. Biol.">
        <title>The Genome of the Foraminiferan Reticulomyxa filosa.</title>
        <authorList>
            <person name="Glockner G."/>
            <person name="Hulsmann N."/>
            <person name="Schleicher M."/>
            <person name="Noegel A.A."/>
            <person name="Eichinger L."/>
            <person name="Gallinger C."/>
            <person name="Pawlowski J."/>
            <person name="Sierra R."/>
            <person name="Euteneuer U."/>
            <person name="Pillet L."/>
            <person name="Moustafa A."/>
            <person name="Platzer M."/>
            <person name="Groth M."/>
            <person name="Szafranski K."/>
            <person name="Schliwa M."/>
        </authorList>
    </citation>
    <scope>NUCLEOTIDE SEQUENCE [LARGE SCALE GENOMIC DNA]</scope>
</reference>
<evidence type="ECO:0000313" key="3">
    <source>
        <dbReference type="Proteomes" id="UP000023152"/>
    </source>
</evidence>
<gene>
    <name evidence="2" type="ORF">RFI_11890</name>
</gene>
<name>X6NGY5_RETFI</name>
<keyword evidence="1" id="KW-0812">Transmembrane</keyword>
<evidence type="ECO:0000313" key="2">
    <source>
        <dbReference type="EMBL" id="ETO25246.1"/>
    </source>
</evidence>
<keyword evidence="1" id="KW-1133">Transmembrane helix</keyword>
<dbReference type="Proteomes" id="UP000023152">
    <property type="component" value="Unassembled WGS sequence"/>
</dbReference>
<comment type="caution">
    <text evidence="2">The sequence shown here is derived from an EMBL/GenBank/DDBJ whole genome shotgun (WGS) entry which is preliminary data.</text>
</comment>
<dbReference type="EMBL" id="ASPP01008670">
    <property type="protein sequence ID" value="ETO25246.1"/>
    <property type="molecule type" value="Genomic_DNA"/>
</dbReference>
<feature type="transmembrane region" description="Helical" evidence="1">
    <location>
        <begin position="81"/>
        <end position="102"/>
    </location>
</feature>
<feature type="transmembrane region" description="Helical" evidence="1">
    <location>
        <begin position="114"/>
        <end position="136"/>
    </location>
</feature>
<feature type="transmembrane region" description="Helical" evidence="1">
    <location>
        <begin position="57"/>
        <end position="75"/>
    </location>
</feature>
<organism evidence="2 3">
    <name type="scientific">Reticulomyxa filosa</name>
    <dbReference type="NCBI Taxonomy" id="46433"/>
    <lineage>
        <taxon>Eukaryota</taxon>
        <taxon>Sar</taxon>
        <taxon>Rhizaria</taxon>
        <taxon>Retaria</taxon>
        <taxon>Foraminifera</taxon>
        <taxon>Monothalamids</taxon>
        <taxon>Reticulomyxidae</taxon>
        <taxon>Reticulomyxa</taxon>
    </lineage>
</organism>
<feature type="transmembrane region" description="Helical" evidence="1">
    <location>
        <begin position="32"/>
        <end position="50"/>
    </location>
</feature>
<keyword evidence="1" id="KW-0472">Membrane</keyword>
<dbReference type="AlphaFoldDB" id="X6NGY5"/>
<accession>X6NGY5</accession>
<keyword evidence="3" id="KW-1185">Reference proteome</keyword>